<proteinExistence type="predicted"/>
<evidence type="ECO:0000313" key="1">
    <source>
        <dbReference type="EMBL" id="OMD47274.1"/>
    </source>
</evidence>
<evidence type="ECO:0000313" key="2">
    <source>
        <dbReference type="Proteomes" id="UP000187412"/>
    </source>
</evidence>
<name>A0ABX3H9W7_PAEBO</name>
<organism evidence="1 2">
    <name type="scientific">Paenibacillus borealis</name>
    <dbReference type="NCBI Taxonomy" id="160799"/>
    <lineage>
        <taxon>Bacteria</taxon>
        <taxon>Bacillati</taxon>
        <taxon>Bacillota</taxon>
        <taxon>Bacilli</taxon>
        <taxon>Bacillales</taxon>
        <taxon>Paenibacillaceae</taxon>
        <taxon>Paenibacillus</taxon>
    </lineage>
</organism>
<sequence>MHSLTTTDTMPKKPHNLCGPFIVKSLYPFELKYEHAERSGIELTGTFSRAGSFFILIPLTCIGNKIDESETEKLHLLGYLDILFTCEFDWGLY</sequence>
<protein>
    <recommendedName>
        <fullName evidence="3">Suppressor of fused-like domain-containing protein</fullName>
    </recommendedName>
</protein>
<dbReference type="EMBL" id="MPTB01000016">
    <property type="protein sequence ID" value="OMD47274.1"/>
    <property type="molecule type" value="Genomic_DNA"/>
</dbReference>
<keyword evidence="2" id="KW-1185">Reference proteome</keyword>
<evidence type="ECO:0008006" key="3">
    <source>
        <dbReference type="Google" id="ProtNLM"/>
    </source>
</evidence>
<reference evidence="1 2" key="1">
    <citation type="submission" date="2016-10" db="EMBL/GenBank/DDBJ databases">
        <title>Paenibacillus species isolates.</title>
        <authorList>
            <person name="Beno S.M."/>
        </authorList>
    </citation>
    <scope>NUCLEOTIDE SEQUENCE [LARGE SCALE GENOMIC DNA]</scope>
    <source>
        <strain evidence="1 2">FSL H7-0744</strain>
    </source>
</reference>
<gene>
    <name evidence="1" type="ORF">BSK56_13915</name>
</gene>
<accession>A0ABX3H9W7</accession>
<dbReference type="Proteomes" id="UP000187412">
    <property type="component" value="Unassembled WGS sequence"/>
</dbReference>
<comment type="caution">
    <text evidence="1">The sequence shown here is derived from an EMBL/GenBank/DDBJ whole genome shotgun (WGS) entry which is preliminary data.</text>
</comment>